<name>A0A6F9DC88_9ASCI</name>
<feature type="compositionally biased region" description="Acidic residues" evidence="2">
    <location>
        <begin position="484"/>
        <end position="495"/>
    </location>
</feature>
<gene>
    <name evidence="4" type="primary">Fgd3</name>
</gene>
<accession>A0A6F9DC88</accession>
<protein>
    <submittedName>
        <fullName evidence="4">ZF(CCHC)-6 zinc finger protein</fullName>
    </submittedName>
</protein>
<evidence type="ECO:0000313" key="4">
    <source>
        <dbReference type="EMBL" id="CAB3245843.1"/>
    </source>
</evidence>
<dbReference type="SMART" id="SM00343">
    <property type="entry name" value="ZnF_C2HC"/>
    <property type="match status" value="2"/>
</dbReference>
<dbReference type="GO" id="GO:0003676">
    <property type="term" value="F:nucleic acid binding"/>
    <property type="evidence" value="ECO:0007669"/>
    <property type="project" value="InterPro"/>
</dbReference>
<feature type="compositionally biased region" description="Basic and acidic residues" evidence="2">
    <location>
        <begin position="256"/>
        <end position="268"/>
    </location>
</feature>
<sequence>MGLKHFFDEFRSLHIQITTKQNCRFEEFMAMFYVEGLPLSAYKKMLVACRCVNRRQSIFKITFAEEYTHELSQLHKKFKNGFRYHDDEHYTLILKSFHPPKPLTRLTLFPVPAEFGTRQFATAAEKLDWGIYSKHTFLTYKRYPEVCNGYVHLFLEEAILDNVPIVATIYGHEIQIAKPGESFGPSCKSCMQRGHWTNQCQRREKCKICGEKDHRARDCPWESPVTNSDPATEPESETEKEVDKEAEKAAKKKYRRDYPTIKESEKTSTPKGKMPDQTSAEDLSQVLHQIKVQEDKHNKLFNQNVEVEDPSPPINLDSHSDENQDKSPTTGNSPEVPISSDAHMSQDIQKSTDEPIQETQVEADQAQASEEAFQTELRNKSLTHPDSSSSPKKQHAGNSKEKGAMEKSLTHPDDTPSPPSTYRTPGSARRILPPTPTHKSPISIPSHTPPHTPHPVKLNTALTKVTFDESVPPLESTHSLSAPSEEDEPEEDSLDEAERKSPRPQDFLKDNNSKQKRSNSSSTEKPKKKRKKGRR</sequence>
<evidence type="ECO:0000256" key="1">
    <source>
        <dbReference type="PROSITE-ProRule" id="PRU00047"/>
    </source>
</evidence>
<dbReference type="EMBL" id="LR785160">
    <property type="protein sequence ID" value="CAB3245843.1"/>
    <property type="molecule type" value="mRNA"/>
</dbReference>
<keyword evidence="1" id="KW-0862">Zinc</keyword>
<feature type="domain" description="CCHC-type" evidence="3">
    <location>
        <begin position="205"/>
        <end position="220"/>
    </location>
</feature>
<dbReference type="Pfam" id="PF00098">
    <property type="entry name" value="zf-CCHC"/>
    <property type="match status" value="1"/>
</dbReference>
<feature type="compositionally biased region" description="Polar residues" evidence="2">
    <location>
        <begin position="357"/>
        <end position="368"/>
    </location>
</feature>
<dbReference type="Gene3D" id="4.10.60.10">
    <property type="entry name" value="Zinc finger, CCHC-type"/>
    <property type="match status" value="1"/>
</dbReference>
<dbReference type="PROSITE" id="PS50158">
    <property type="entry name" value="ZF_CCHC"/>
    <property type="match status" value="1"/>
</dbReference>
<feature type="compositionally biased region" description="Basic and acidic residues" evidence="2">
    <location>
        <begin position="496"/>
        <end position="513"/>
    </location>
</feature>
<keyword evidence="1" id="KW-0479">Metal-binding</keyword>
<proteinExistence type="evidence at transcript level"/>
<organism evidence="4">
    <name type="scientific">Phallusia mammillata</name>
    <dbReference type="NCBI Taxonomy" id="59560"/>
    <lineage>
        <taxon>Eukaryota</taxon>
        <taxon>Metazoa</taxon>
        <taxon>Chordata</taxon>
        <taxon>Tunicata</taxon>
        <taxon>Ascidiacea</taxon>
        <taxon>Phlebobranchia</taxon>
        <taxon>Ascidiidae</taxon>
        <taxon>Phallusia</taxon>
    </lineage>
</organism>
<dbReference type="AlphaFoldDB" id="A0A6F9DC88"/>
<dbReference type="GO" id="GO:0008270">
    <property type="term" value="F:zinc ion binding"/>
    <property type="evidence" value="ECO:0007669"/>
    <property type="project" value="UniProtKB-KW"/>
</dbReference>
<evidence type="ECO:0000256" key="2">
    <source>
        <dbReference type="SAM" id="MobiDB-lite"/>
    </source>
</evidence>
<feature type="compositionally biased region" description="Basic residues" evidence="2">
    <location>
        <begin position="526"/>
        <end position="535"/>
    </location>
</feature>
<evidence type="ECO:0000259" key="3">
    <source>
        <dbReference type="PROSITE" id="PS50158"/>
    </source>
</evidence>
<keyword evidence="1" id="KW-0863">Zinc-finger</keyword>
<feature type="compositionally biased region" description="Basic and acidic residues" evidence="2">
    <location>
        <begin position="398"/>
        <end position="414"/>
    </location>
</feature>
<dbReference type="SUPFAM" id="SSF57756">
    <property type="entry name" value="Retrovirus zinc finger-like domains"/>
    <property type="match status" value="1"/>
</dbReference>
<dbReference type="InterPro" id="IPR001878">
    <property type="entry name" value="Znf_CCHC"/>
</dbReference>
<feature type="region of interest" description="Disordered" evidence="2">
    <location>
        <begin position="219"/>
        <end position="535"/>
    </location>
</feature>
<dbReference type="InterPro" id="IPR036875">
    <property type="entry name" value="Znf_CCHC_sf"/>
</dbReference>
<feature type="compositionally biased region" description="Polar residues" evidence="2">
    <location>
        <begin position="380"/>
        <end position="391"/>
    </location>
</feature>
<feature type="compositionally biased region" description="Basic and acidic residues" evidence="2">
    <location>
        <begin position="237"/>
        <end position="249"/>
    </location>
</feature>
<reference evidence="4" key="1">
    <citation type="submission" date="2020-04" db="EMBL/GenBank/DDBJ databases">
        <authorList>
            <person name="Neveu A P."/>
        </authorList>
    </citation>
    <scope>NUCLEOTIDE SEQUENCE</scope>
    <source>
        <tissue evidence="4">Whole embryo</tissue>
    </source>
</reference>